<accession>A0A4R4UR23</accession>
<evidence type="ECO:0000313" key="2">
    <source>
        <dbReference type="EMBL" id="TDC94717.1"/>
    </source>
</evidence>
<gene>
    <name evidence="2" type="ORF">E1161_06570</name>
</gene>
<comment type="caution">
    <text evidence="2">The sequence shown here is derived from an EMBL/GenBank/DDBJ whole genome shotgun (WGS) entry which is preliminary data.</text>
</comment>
<dbReference type="EMBL" id="SMKV01000006">
    <property type="protein sequence ID" value="TDC94717.1"/>
    <property type="molecule type" value="Genomic_DNA"/>
</dbReference>
<dbReference type="Proteomes" id="UP000294744">
    <property type="component" value="Unassembled WGS sequence"/>
</dbReference>
<dbReference type="OrthoDB" id="2607492at2"/>
<protein>
    <submittedName>
        <fullName evidence="2">CHAP domain-containing protein</fullName>
    </submittedName>
</protein>
<keyword evidence="3" id="KW-1185">Reference proteome</keyword>
<evidence type="ECO:0000313" key="3">
    <source>
        <dbReference type="Proteomes" id="UP000294744"/>
    </source>
</evidence>
<feature type="signal peptide" evidence="1">
    <location>
        <begin position="1"/>
        <end position="34"/>
    </location>
</feature>
<dbReference type="AlphaFoldDB" id="A0A4R4UR23"/>
<keyword evidence="1" id="KW-0732">Signal</keyword>
<reference evidence="2 3" key="1">
    <citation type="submission" date="2019-03" db="EMBL/GenBank/DDBJ databases">
        <title>Draft genome sequences of novel Actinobacteria.</title>
        <authorList>
            <person name="Sahin N."/>
            <person name="Ay H."/>
            <person name="Saygin H."/>
        </authorList>
    </citation>
    <scope>NUCLEOTIDE SEQUENCE [LARGE SCALE GENOMIC DNA]</scope>
    <source>
        <strain evidence="2 3">16K404</strain>
    </source>
</reference>
<sequence length="175" mass="17635">MEEIVKSHRPGRVAATGLAAALVLAPLTDQTALAAPAPTAEPAATAPAAVTPFDAGDGTAAGAVEWFEAHAGDTSYEGMCEMAAENAWGVTGVWPSAIDHWNGAVAAGKAHTDGSTPPAGAFVYWNISEYGHVGIADGNGGFHSSSVNGAIGHADSTSYFADYLGWSEPQVPAGL</sequence>
<name>A0A4R4UR23_9PSEU</name>
<proteinExistence type="predicted"/>
<feature type="chain" id="PRO_5020626618" evidence="1">
    <location>
        <begin position="35"/>
        <end position="175"/>
    </location>
</feature>
<evidence type="ECO:0000256" key="1">
    <source>
        <dbReference type="SAM" id="SignalP"/>
    </source>
</evidence>
<organism evidence="2 3">
    <name type="scientific">Saccharopolyspora aridisoli</name>
    <dbReference type="NCBI Taxonomy" id="2530385"/>
    <lineage>
        <taxon>Bacteria</taxon>
        <taxon>Bacillati</taxon>
        <taxon>Actinomycetota</taxon>
        <taxon>Actinomycetes</taxon>
        <taxon>Pseudonocardiales</taxon>
        <taxon>Pseudonocardiaceae</taxon>
        <taxon>Saccharopolyspora</taxon>
    </lineage>
</organism>